<evidence type="ECO:0000256" key="1">
    <source>
        <dbReference type="SAM" id="Phobius"/>
    </source>
</evidence>
<sequence>MDSRVREKLHRRSHHCRNSTFKTNIFISADRHIPWGSGSATFCYMSQLVIAQWLTSLVRLHLMSRSVNDGRERAQEFRCILSMLIWQLTIGGPPNQAWSHFLENPSHRFSRLFGKTRTGPVIYNVLANSFFENYVILVIILVIVIIVVGQAIF</sequence>
<reference evidence="2" key="1">
    <citation type="submission" date="2017-08" db="EMBL/GenBank/DDBJ databases">
        <title>Ornithodoros erraticus midgut genes differentially expressed after blood feeding.</title>
        <authorList>
            <person name="Oleaga A."/>
        </authorList>
    </citation>
    <scope>NUCLEOTIDE SEQUENCE</scope>
    <source>
        <strain evidence="2">Female</strain>
        <tissue evidence="2">Gut</tissue>
    </source>
</reference>
<evidence type="ECO:0000313" key="2">
    <source>
        <dbReference type="EMBL" id="MAA35834.1"/>
    </source>
</evidence>
<feature type="transmembrane region" description="Helical" evidence="1">
    <location>
        <begin position="134"/>
        <end position="152"/>
    </location>
</feature>
<name>A0A293M513_ORNER</name>
<dbReference type="EMBL" id="GFWV01011105">
    <property type="protein sequence ID" value="MAA35834.1"/>
    <property type="molecule type" value="Transcribed_RNA"/>
</dbReference>
<keyword evidence="1" id="KW-0812">Transmembrane</keyword>
<dbReference type="AlphaFoldDB" id="A0A293M513"/>
<proteinExistence type="predicted"/>
<protein>
    <submittedName>
        <fullName evidence="2">Uncharacterized protein</fullName>
    </submittedName>
</protein>
<organism evidence="2">
    <name type="scientific">Ornithodoros erraticus</name>
    <name type="common">European soft tick</name>
    <name type="synonym">Alectorobius erraticus</name>
    <dbReference type="NCBI Taxonomy" id="265619"/>
    <lineage>
        <taxon>Eukaryota</taxon>
        <taxon>Metazoa</taxon>
        <taxon>Ecdysozoa</taxon>
        <taxon>Arthropoda</taxon>
        <taxon>Chelicerata</taxon>
        <taxon>Arachnida</taxon>
        <taxon>Acari</taxon>
        <taxon>Parasitiformes</taxon>
        <taxon>Ixodida</taxon>
        <taxon>Ixodoidea</taxon>
        <taxon>Argasidae</taxon>
        <taxon>Ornithodorinae</taxon>
        <taxon>Ornithodoros</taxon>
    </lineage>
</organism>
<accession>A0A293M513</accession>
<keyword evidence="1" id="KW-1133">Transmembrane helix</keyword>
<keyword evidence="1" id="KW-0472">Membrane</keyword>